<keyword evidence="5 11" id="KW-0732">Signal</keyword>
<feature type="short sequence motif" description="TonB C-terminal box" evidence="11">
    <location>
        <begin position="604"/>
        <end position="621"/>
    </location>
</feature>
<evidence type="ECO:0000313" key="16">
    <source>
        <dbReference type="Proteomes" id="UP000235861"/>
    </source>
</evidence>
<accession>A0A2H9U1X6</accession>
<keyword evidence="4 11" id="KW-0812">Transmembrane</keyword>
<keyword evidence="16" id="KW-1185">Reference proteome</keyword>
<dbReference type="CDD" id="cd01347">
    <property type="entry name" value="ligand_gated_channel"/>
    <property type="match status" value="1"/>
</dbReference>
<evidence type="ECO:0000259" key="13">
    <source>
        <dbReference type="Pfam" id="PF00593"/>
    </source>
</evidence>
<dbReference type="EMBL" id="PGGC01000142">
    <property type="protein sequence ID" value="PJG58014.1"/>
    <property type="molecule type" value="Genomic_DNA"/>
</dbReference>
<dbReference type="PANTHER" id="PTHR30069">
    <property type="entry name" value="TONB-DEPENDENT OUTER MEMBRANE RECEPTOR"/>
    <property type="match status" value="1"/>
</dbReference>
<comment type="caution">
    <text evidence="15">The sequence shown here is derived from an EMBL/GenBank/DDBJ whole genome shotgun (WGS) entry which is preliminary data.</text>
</comment>
<dbReference type="Proteomes" id="UP000235861">
    <property type="component" value="Unassembled WGS sequence"/>
</dbReference>
<dbReference type="InterPro" id="IPR037066">
    <property type="entry name" value="Plug_dom_sf"/>
</dbReference>
<evidence type="ECO:0000256" key="1">
    <source>
        <dbReference type="ARBA" id="ARBA00004571"/>
    </source>
</evidence>
<evidence type="ECO:0000256" key="8">
    <source>
        <dbReference type="ARBA" id="ARBA00023114"/>
    </source>
</evidence>
<dbReference type="InterPro" id="IPR000531">
    <property type="entry name" value="Beta-barrel_TonB"/>
</dbReference>
<feature type="chain" id="PRO_5014201679" description="Vitamin B12 transporter BtuB" evidence="11">
    <location>
        <begin position="18"/>
        <end position="621"/>
    </location>
</feature>
<evidence type="ECO:0000256" key="9">
    <source>
        <dbReference type="ARBA" id="ARBA00023136"/>
    </source>
</evidence>
<dbReference type="AlphaFoldDB" id="A0A2H9U1X6"/>
<evidence type="ECO:0000256" key="6">
    <source>
        <dbReference type="ARBA" id="ARBA00023065"/>
    </source>
</evidence>
<dbReference type="PANTHER" id="PTHR30069:SF53">
    <property type="entry name" value="COLICIN I RECEPTOR-RELATED"/>
    <property type="match status" value="1"/>
</dbReference>
<dbReference type="InterPro" id="IPR039426">
    <property type="entry name" value="TonB-dep_rcpt-like"/>
</dbReference>
<keyword evidence="8 11" id="KW-0626">Porin</keyword>
<evidence type="ECO:0000256" key="2">
    <source>
        <dbReference type="ARBA" id="ARBA00022448"/>
    </source>
</evidence>
<dbReference type="PROSITE" id="PS52016">
    <property type="entry name" value="TONB_DEPENDENT_REC_3"/>
    <property type="match status" value="1"/>
</dbReference>
<dbReference type="Gene3D" id="2.40.170.20">
    <property type="entry name" value="TonB-dependent receptor, beta-barrel domain"/>
    <property type="match status" value="1"/>
</dbReference>
<evidence type="ECO:0000256" key="12">
    <source>
        <dbReference type="PROSITE-ProRule" id="PRU01360"/>
    </source>
</evidence>
<evidence type="ECO:0000256" key="5">
    <source>
        <dbReference type="ARBA" id="ARBA00022729"/>
    </source>
</evidence>
<evidence type="ECO:0000259" key="14">
    <source>
        <dbReference type="Pfam" id="PF07715"/>
    </source>
</evidence>
<evidence type="ECO:0000256" key="11">
    <source>
        <dbReference type="HAMAP-Rule" id="MF_01531"/>
    </source>
</evidence>
<organism evidence="15 16">
    <name type="scientific">Aeromonas cavernicola</name>
    <dbReference type="NCBI Taxonomy" id="1006623"/>
    <lineage>
        <taxon>Bacteria</taxon>
        <taxon>Pseudomonadati</taxon>
        <taxon>Pseudomonadota</taxon>
        <taxon>Gammaproteobacteria</taxon>
        <taxon>Aeromonadales</taxon>
        <taxon>Aeromonadaceae</taxon>
        <taxon>Aeromonas</taxon>
    </lineage>
</organism>
<keyword evidence="3 11" id="KW-1134">Transmembrane beta strand</keyword>
<dbReference type="OrthoDB" id="9764669at2"/>
<dbReference type="InterPro" id="IPR036942">
    <property type="entry name" value="Beta-barrel_TonB_sf"/>
</dbReference>
<evidence type="ECO:0000313" key="15">
    <source>
        <dbReference type="EMBL" id="PJG58014.1"/>
    </source>
</evidence>
<name>A0A2H9U1X6_9GAMM</name>
<comment type="function">
    <text evidence="11">Involved in the active translocation of vitamin B12 (cyanocobalamin) across the outer membrane to the periplasmic space. It derives its energy for transport by interacting with the trans-periplasmic membrane protein TonB.</text>
</comment>
<dbReference type="InterPro" id="IPR012910">
    <property type="entry name" value="Plug_dom"/>
</dbReference>
<feature type="domain" description="TonB-dependent receptor plug" evidence="14">
    <location>
        <begin position="40"/>
        <end position="145"/>
    </location>
</feature>
<keyword evidence="6 11" id="KW-0406">Ion transport</keyword>
<dbReference type="GO" id="GO:0006811">
    <property type="term" value="P:monoatomic ion transport"/>
    <property type="evidence" value="ECO:0007669"/>
    <property type="project" value="UniProtKB-KW"/>
</dbReference>
<sequence precursor="true">MSKKILAAALLPTAAFAQSLTIPVNPTMVVTATRVAQPVSSVLAPVNVVTRDEIDRLQAQTVTDVVKTLPGVEVVNNGGRGQLSSLRVRGGASSQTLVLVDGVRSASLTAGITELNNLPLNQVERIEYIRGPRATIYGSDAIGGVINIITRPDKGTNQHKFNVGAGSHQQRQASLSSASQVGEAGQLKIAGGFDDESGYNVHPIAGVNDGDRHGHRGYNAMLDYQQALDSRWDLFATARWFRNVAQYDSSSAASSWGPATHQRNETWTENQSYLLGSRYHDERLLSELRGAFAKQDAYDYPDSRGLDQADARTYTRQYSANWVNSFKLNEVWTLGGGADWQRDMLDDRSRSYGSLYPADAKERDNTGLYALAQFDNQGWQAELSGRSDDNEQFGRHNTWQTGAGWRFVEDYRLSARYGTGFRAPTFNDLYYPGSGNPDLTPEESKSSELMLDGQTAGLAWRVTGYRNDITQMIQWGPNSQGMWRPQNVGKVRIDGVELEGEFDIGWLSHRVAAEYKQPKDRNSDKQQPLIARQGVKWVAQAQWQRLDGSVSWIYQGERYGDAANTVELGGYSLWHLAVGYQLTPALKASGKINNLLDKHYQTAVGYPADERAYYLTLDYAL</sequence>
<dbReference type="SUPFAM" id="SSF56935">
    <property type="entry name" value="Porins"/>
    <property type="match status" value="1"/>
</dbReference>
<protein>
    <recommendedName>
        <fullName evidence="11">Vitamin B12 transporter BtuB</fullName>
    </recommendedName>
    <alternativeName>
        <fullName evidence="11">Cobalamin receptor</fullName>
    </alternativeName>
    <alternativeName>
        <fullName evidence="11">Outer membrane cobalamin translocator</fullName>
    </alternativeName>
</protein>
<evidence type="ECO:0000256" key="10">
    <source>
        <dbReference type="ARBA" id="ARBA00023237"/>
    </source>
</evidence>
<dbReference type="HAMAP" id="MF_01531">
    <property type="entry name" value="BtuB"/>
    <property type="match status" value="1"/>
</dbReference>
<feature type="signal peptide" evidence="11">
    <location>
        <begin position="1"/>
        <end position="17"/>
    </location>
</feature>
<feature type="domain" description="TonB-dependent receptor-like beta-barrel" evidence="13">
    <location>
        <begin position="227"/>
        <end position="595"/>
    </location>
</feature>
<dbReference type="GO" id="GO:0015420">
    <property type="term" value="F:ABC-type vitamin B12 transporter activity"/>
    <property type="evidence" value="ECO:0007669"/>
    <property type="project" value="InterPro"/>
</dbReference>
<dbReference type="InterPro" id="IPR010101">
    <property type="entry name" value="B12_transptr_BtuB"/>
</dbReference>
<dbReference type="Gene3D" id="2.170.130.10">
    <property type="entry name" value="TonB-dependent receptor, plug domain"/>
    <property type="match status" value="1"/>
</dbReference>
<evidence type="ECO:0000256" key="4">
    <source>
        <dbReference type="ARBA" id="ARBA00022692"/>
    </source>
</evidence>
<dbReference type="GO" id="GO:0009279">
    <property type="term" value="C:cell outer membrane"/>
    <property type="evidence" value="ECO:0007669"/>
    <property type="project" value="UniProtKB-SubCell"/>
</dbReference>
<keyword evidence="10 11" id="KW-0998">Cell outer membrane</keyword>
<keyword evidence="9 11" id="KW-0472">Membrane</keyword>
<dbReference type="GO" id="GO:0046930">
    <property type="term" value="C:pore complex"/>
    <property type="evidence" value="ECO:0007669"/>
    <property type="project" value="UniProtKB-KW"/>
</dbReference>
<proteinExistence type="inferred from homology"/>
<evidence type="ECO:0000256" key="7">
    <source>
        <dbReference type="ARBA" id="ARBA00023077"/>
    </source>
</evidence>
<comment type="subcellular location">
    <subcellularLocation>
        <location evidence="1 11 12">Cell outer membrane</location>
        <topology evidence="1 11 12">Multi-pass membrane protein</topology>
    </subcellularLocation>
</comment>
<evidence type="ECO:0000256" key="3">
    <source>
        <dbReference type="ARBA" id="ARBA00022452"/>
    </source>
</evidence>
<dbReference type="GO" id="GO:0015288">
    <property type="term" value="F:porin activity"/>
    <property type="evidence" value="ECO:0007669"/>
    <property type="project" value="UniProtKB-KW"/>
</dbReference>
<keyword evidence="2 11" id="KW-0813">Transport</keyword>
<keyword evidence="7 11" id="KW-0798">TonB box</keyword>
<gene>
    <name evidence="11" type="primary">btuB</name>
    <name evidence="15" type="ORF">CUC53_14830</name>
</gene>
<keyword evidence="15" id="KW-0675">Receptor</keyword>
<dbReference type="Pfam" id="PF07715">
    <property type="entry name" value="Plug"/>
    <property type="match status" value="1"/>
</dbReference>
<feature type="short sequence motif" description="TonB box" evidence="11">
    <location>
        <begin position="26"/>
        <end position="33"/>
    </location>
</feature>
<reference evidence="15 16" key="1">
    <citation type="submission" date="2017-11" db="EMBL/GenBank/DDBJ databases">
        <title>Draft genome sequence of environmental isolate Aeromonas cavernicola sp. nov. MDC 2508.</title>
        <authorList>
            <person name="Colston S.M."/>
            <person name="Navarro A."/>
            <person name="Martinez-Murcia A.J."/>
            <person name="Graf J."/>
        </authorList>
    </citation>
    <scope>NUCLEOTIDE SEQUENCE [LARGE SCALE GENOMIC DNA]</scope>
    <source>
        <strain evidence="15 16">MDC 2508</strain>
    </source>
</reference>
<dbReference type="Pfam" id="PF00593">
    <property type="entry name" value="TonB_dep_Rec_b-barrel"/>
    <property type="match status" value="1"/>
</dbReference>
<comment type="similarity">
    <text evidence="11">Belongs to the TonB-dependent receptor family. BtuB (TC 1.B.14.3.1) subfamily.</text>
</comment>